<dbReference type="Proteomes" id="UP000887578">
    <property type="component" value="Unplaced"/>
</dbReference>
<organism evidence="1 2">
    <name type="scientific">Panagrolaimus davidi</name>
    <dbReference type="NCBI Taxonomy" id="227884"/>
    <lineage>
        <taxon>Eukaryota</taxon>
        <taxon>Metazoa</taxon>
        <taxon>Ecdysozoa</taxon>
        <taxon>Nematoda</taxon>
        <taxon>Chromadorea</taxon>
        <taxon>Rhabditida</taxon>
        <taxon>Tylenchina</taxon>
        <taxon>Panagrolaimomorpha</taxon>
        <taxon>Panagrolaimoidea</taxon>
        <taxon>Panagrolaimidae</taxon>
        <taxon>Panagrolaimus</taxon>
    </lineage>
</organism>
<keyword evidence="1" id="KW-1185">Reference proteome</keyword>
<sequence length="224" mass="25678">MKIVVSEFLTYAPFLVALSADSSTSNNLGRSGKPVSWNKGSRNSDFTTVGYEEYNKHWKNGVLLKSNYLNSYVAERLFEVSSLFDDKNLEELGARLIDKCNNTKQNFNSSSFIIQNPFEFPRQQNCDVSEPEVAQFRASQQLINPNGVSNNGQQHIHVDNSAGMNVQNGINAIRERPRRRRRRGISLGDIDDIEIQPYKKKLRGWIEYDKVRSFIFFTTEGKKQ</sequence>
<protein>
    <submittedName>
        <fullName evidence="2">Uncharacterized protein</fullName>
    </submittedName>
</protein>
<dbReference type="AlphaFoldDB" id="A0A914PXR7"/>
<proteinExistence type="predicted"/>
<name>A0A914PXR7_9BILA</name>
<dbReference type="WBParaSite" id="PDA_v2.g19646.t1">
    <property type="protein sequence ID" value="PDA_v2.g19646.t1"/>
    <property type="gene ID" value="PDA_v2.g19646"/>
</dbReference>
<evidence type="ECO:0000313" key="1">
    <source>
        <dbReference type="Proteomes" id="UP000887578"/>
    </source>
</evidence>
<accession>A0A914PXR7</accession>
<reference evidence="2" key="1">
    <citation type="submission" date="2022-11" db="UniProtKB">
        <authorList>
            <consortium name="WormBaseParasite"/>
        </authorList>
    </citation>
    <scope>IDENTIFICATION</scope>
</reference>
<evidence type="ECO:0000313" key="2">
    <source>
        <dbReference type="WBParaSite" id="PDA_v2.g19646.t1"/>
    </source>
</evidence>